<keyword evidence="6 12" id="KW-0654">Proteoglycan</keyword>
<dbReference type="RefSeq" id="XP_018330771.1">
    <property type="nucleotide sequence ID" value="XM_018475269.2"/>
</dbReference>
<dbReference type="Proteomes" id="UP000192223">
    <property type="component" value="Unplaced"/>
</dbReference>
<accession>A0A1W4X3R9</accession>
<evidence type="ECO:0000256" key="11">
    <source>
        <dbReference type="RuleBase" id="RU003518"/>
    </source>
</evidence>
<protein>
    <submittedName>
        <fullName evidence="16">Glypican-6 isoform X1</fullName>
    </submittedName>
</protein>
<keyword evidence="4 12" id="KW-0336">GPI-anchor</keyword>
<dbReference type="FunCoup" id="A0A1W4X3R9">
    <property type="interactions" value="487"/>
</dbReference>
<dbReference type="PANTHER" id="PTHR10822">
    <property type="entry name" value="GLYPICAN"/>
    <property type="match status" value="1"/>
</dbReference>
<keyword evidence="3" id="KW-1003">Cell membrane</keyword>
<proteinExistence type="inferred from homology"/>
<evidence type="ECO:0000256" key="9">
    <source>
        <dbReference type="ARBA" id="ARBA00023207"/>
    </source>
</evidence>
<feature type="compositionally biased region" description="Low complexity" evidence="13">
    <location>
        <begin position="404"/>
        <end position="414"/>
    </location>
</feature>
<gene>
    <name evidence="16" type="primary">LOC108740791</name>
</gene>
<keyword evidence="5 14" id="KW-0732">Signal</keyword>
<dbReference type="PANTHER" id="PTHR10822:SF30">
    <property type="entry name" value="DALLY-LIKE, ISOFORM A"/>
    <property type="match status" value="1"/>
</dbReference>
<name>A0A1W4X3R9_AGRPL</name>
<dbReference type="GO" id="GO:0009986">
    <property type="term" value="C:cell surface"/>
    <property type="evidence" value="ECO:0007669"/>
    <property type="project" value="TreeGrafter"/>
</dbReference>
<feature type="signal peptide" evidence="14">
    <location>
        <begin position="1"/>
        <end position="29"/>
    </location>
</feature>
<evidence type="ECO:0000256" key="13">
    <source>
        <dbReference type="SAM" id="MobiDB-lite"/>
    </source>
</evidence>
<evidence type="ECO:0000256" key="14">
    <source>
        <dbReference type="SAM" id="SignalP"/>
    </source>
</evidence>
<keyword evidence="7 12" id="KW-0472">Membrane</keyword>
<dbReference type="GO" id="GO:0045202">
    <property type="term" value="C:synapse"/>
    <property type="evidence" value="ECO:0007669"/>
    <property type="project" value="TreeGrafter"/>
</dbReference>
<dbReference type="Pfam" id="PF01153">
    <property type="entry name" value="Glypican"/>
    <property type="match status" value="2"/>
</dbReference>
<comment type="function">
    <text evidence="12">Cell surface proteoglycan.</text>
</comment>
<evidence type="ECO:0000256" key="4">
    <source>
        <dbReference type="ARBA" id="ARBA00022622"/>
    </source>
</evidence>
<keyword evidence="10 12" id="KW-0449">Lipoprotein</keyword>
<evidence type="ECO:0000256" key="7">
    <source>
        <dbReference type="ARBA" id="ARBA00023136"/>
    </source>
</evidence>
<organism evidence="15 16">
    <name type="scientific">Agrilus planipennis</name>
    <name type="common">Emerald ash borer</name>
    <name type="synonym">Agrilus marcopoli</name>
    <dbReference type="NCBI Taxonomy" id="224129"/>
    <lineage>
        <taxon>Eukaryota</taxon>
        <taxon>Metazoa</taxon>
        <taxon>Ecdysozoa</taxon>
        <taxon>Arthropoda</taxon>
        <taxon>Hexapoda</taxon>
        <taxon>Insecta</taxon>
        <taxon>Pterygota</taxon>
        <taxon>Neoptera</taxon>
        <taxon>Endopterygota</taxon>
        <taxon>Coleoptera</taxon>
        <taxon>Polyphaga</taxon>
        <taxon>Elateriformia</taxon>
        <taxon>Buprestoidea</taxon>
        <taxon>Buprestidae</taxon>
        <taxon>Agrilinae</taxon>
        <taxon>Agrilus</taxon>
    </lineage>
</organism>
<dbReference type="GO" id="GO:1905475">
    <property type="term" value="P:regulation of protein localization to membrane"/>
    <property type="evidence" value="ECO:0007669"/>
    <property type="project" value="TreeGrafter"/>
</dbReference>
<keyword evidence="15" id="KW-1185">Reference proteome</keyword>
<dbReference type="InterPro" id="IPR001863">
    <property type="entry name" value="Glypican"/>
</dbReference>
<dbReference type="KEGG" id="apln:108740791"/>
<dbReference type="GO" id="GO:0009966">
    <property type="term" value="P:regulation of signal transduction"/>
    <property type="evidence" value="ECO:0007669"/>
    <property type="project" value="InterPro"/>
</dbReference>
<dbReference type="GO" id="GO:0098552">
    <property type="term" value="C:side of membrane"/>
    <property type="evidence" value="ECO:0007669"/>
    <property type="project" value="UniProtKB-KW"/>
</dbReference>
<evidence type="ECO:0000256" key="12">
    <source>
        <dbReference type="RuleBase" id="RU003519"/>
    </source>
</evidence>
<evidence type="ECO:0000256" key="10">
    <source>
        <dbReference type="ARBA" id="ARBA00023288"/>
    </source>
</evidence>
<feature type="region of interest" description="Disordered" evidence="13">
    <location>
        <begin position="532"/>
        <end position="585"/>
    </location>
</feature>
<evidence type="ECO:0000256" key="2">
    <source>
        <dbReference type="ARBA" id="ARBA00010260"/>
    </source>
</evidence>
<keyword evidence="8" id="KW-0325">Glycoprotein</keyword>
<sequence>MIGGAMRVKIVIARLVTVILVVSVSRVGSTVTNSTSDCDAVQNFFRMKDIVAVGIRAPQISAGNVCGTTSCCNSALEEKFLNKSRTNVDGFVKESLLRLSTILETRAKRFDEFFRELMENSKKEFHEMFKRTYGVIYLQNSFVFTDFFQELENYYATGRNRLSDVLDQFFGLLYQRMFVVINGQYTFSEDYLQCVNEHMVELGPFGDVPHKLGVQLRRAFVATRAFHRALVVGADVVKKAAYAYPGADAECAASMTRMKYCATCQGYIPPPATCSAFCIHTLKYCMKTLDVLDKQWDLYVDALDKVGDRLLGPFNIEMVVEPINIKISEAVMNFQENGAEVSQRVFTGCGKPVVNRRRRDVKSFENTTSENITISSNSSSVEVNNNNSTATSTSTTEITLQTLKFNNDNNSSNNGKKKRKKVMESTTESGNEPSLDKLIKDIKQKVKDSRRFWTHLPYQFCNSEQDIAGPSVNATCWNGTAIGPFSATETNVRPPYSEIQNLPFTLQTIVTKLQAAFQGQDVDLADEDAEEPILQESGSGSGDYDDLEIEGSGYQPVNPGVTEKVPSGVTQPPEPPPPIIPKEDESNVYTPKVTASAASLHKTLLHFLLPLVFAWFGGLLSDLLQL</sequence>
<dbReference type="CTD" id="39596"/>
<evidence type="ECO:0000256" key="3">
    <source>
        <dbReference type="ARBA" id="ARBA00022475"/>
    </source>
</evidence>
<comment type="subcellular location">
    <subcellularLocation>
        <location evidence="1 12">Cell membrane</location>
        <topology evidence="1 12">Lipid-anchor</topology>
        <topology evidence="1 12">GPI-anchor</topology>
    </subcellularLocation>
</comment>
<dbReference type="InParanoid" id="A0A1W4X3R9"/>
<evidence type="ECO:0000256" key="6">
    <source>
        <dbReference type="ARBA" id="ARBA00022974"/>
    </source>
</evidence>
<dbReference type="GO" id="GO:0005576">
    <property type="term" value="C:extracellular region"/>
    <property type="evidence" value="ECO:0007669"/>
    <property type="project" value="TreeGrafter"/>
</dbReference>
<dbReference type="OrthoDB" id="10010764at2759"/>
<evidence type="ECO:0000256" key="8">
    <source>
        <dbReference type="ARBA" id="ARBA00023180"/>
    </source>
</evidence>
<dbReference type="STRING" id="224129.A0A1W4X3R9"/>
<evidence type="ECO:0000256" key="5">
    <source>
        <dbReference type="ARBA" id="ARBA00022729"/>
    </source>
</evidence>
<comment type="similarity">
    <text evidence="2 11">Belongs to the glypican family.</text>
</comment>
<evidence type="ECO:0000313" key="16">
    <source>
        <dbReference type="RefSeq" id="XP_018330771.1"/>
    </source>
</evidence>
<dbReference type="GeneID" id="108740791"/>
<dbReference type="AlphaFoldDB" id="A0A1W4X3R9"/>
<keyword evidence="9 12" id="KW-0357">Heparan sulfate</keyword>
<feature type="chain" id="PRO_5010719997" evidence="14">
    <location>
        <begin position="30"/>
        <end position="626"/>
    </location>
</feature>
<evidence type="ECO:0000313" key="15">
    <source>
        <dbReference type="Proteomes" id="UP000192223"/>
    </source>
</evidence>
<feature type="region of interest" description="Disordered" evidence="13">
    <location>
        <begin position="404"/>
        <end position="435"/>
    </location>
</feature>
<evidence type="ECO:0000256" key="1">
    <source>
        <dbReference type="ARBA" id="ARBA00004609"/>
    </source>
</evidence>
<reference evidence="16" key="1">
    <citation type="submission" date="2025-08" db="UniProtKB">
        <authorList>
            <consortium name="RefSeq"/>
        </authorList>
    </citation>
    <scope>IDENTIFICATION</scope>
    <source>
        <tissue evidence="16">Entire body</tissue>
    </source>
</reference>
<dbReference type="GO" id="GO:0005886">
    <property type="term" value="C:plasma membrane"/>
    <property type="evidence" value="ECO:0007669"/>
    <property type="project" value="UniProtKB-SubCell"/>
</dbReference>
<dbReference type="GO" id="GO:0016477">
    <property type="term" value="P:cell migration"/>
    <property type="evidence" value="ECO:0007669"/>
    <property type="project" value="TreeGrafter"/>
</dbReference>